<sequence length="93" mass="10335">MRQCEMIDFKASNPGSQHRNKRESVVCLKHLPTSIIAQVVEDRSRHMNGASALARLRILIALKVKGSISDAAKFLWSVTLTIVSTSTAFRRPS</sequence>
<dbReference type="SUPFAM" id="SSF75620">
    <property type="entry name" value="Release factor"/>
    <property type="match status" value="1"/>
</dbReference>
<dbReference type="PANTHER" id="PTHR43804">
    <property type="entry name" value="LD18447P"/>
    <property type="match status" value="1"/>
</dbReference>
<dbReference type="Gene3D" id="3.30.160.20">
    <property type="match status" value="1"/>
</dbReference>
<comment type="caution">
    <text evidence="4">The sequence shown here is derived from an EMBL/GenBank/DDBJ whole genome shotgun (WGS) entry which is preliminary data.</text>
</comment>
<dbReference type="InterPro" id="IPR045853">
    <property type="entry name" value="Pep_chain_release_fac_I_sf"/>
</dbReference>
<gene>
    <name evidence="4" type="ORF">V6N12_042555</name>
</gene>
<evidence type="ECO:0000313" key="5">
    <source>
        <dbReference type="Proteomes" id="UP001472677"/>
    </source>
</evidence>
<dbReference type="PANTHER" id="PTHR43804:SF6">
    <property type="entry name" value="CLASS I PEPTIDE CHAIN RELEASE FACTOR"/>
    <property type="match status" value="1"/>
</dbReference>
<evidence type="ECO:0000256" key="2">
    <source>
        <dbReference type="SAM" id="MobiDB-lite"/>
    </source>
</evidence>
<evidence type="ECO:0000313" key="4">
    <source>
        <dbReference type="EMBL" id="KAK8559275.1"/>
    </source>
</evidence>
<reference evidence="4 5" key="1">
    <citation type="journal article" date="2024" name="G3 (Bethesda)">
        <title>Genome assembly of Hibiscus sabdariffa L. provides insights into metabolisms of medicinal natural products.</title>
        <authorList>
            <person name="Kim T."/>
        </authorList>
    </citation>
    <scope>NUCLEOTIDE SEQUENCE [LARGE SCALE GENOMIC DNA]</scope>
    <source>
        <strain evidence="4">TK-2024</strain>
        <tissue evidence="4">Old leaves</tissue>
    </source>
</reference>
<proteinExistence type="inferred from homology"/>
<dbReference type="Proteomes" id="UP001472677">
    <property type="component" value="Unassembled WGS sequence"/>
</dbReference>
<evidence type="ECO:0000259" key="3">
    <source>
        <dbReference type="Pfam" id="PF00472"/>
    </source>
</evidence>
<dbReference type="Pfam" id="PF00472">
    <property type="entry name" value="RF-1"/>
    <property type="match status" value="1"/>
</dbReference>
<name>A0ABR2EFI2_9ROSI</name>
<dbReference type="EMBL" id="JBBPBM010000015">
    <property type="protein sequence ID" value="KAK8559275.1"/>
    <property type="molecule type" value="Genomic_DNA"/>
</dbReference>
<dbReference type="InterPro" id="IPR050057">
    <property type="entry name" value="Prokaryotic/Mito_RF"/>
</dbReference>
<evidence type="ECO:0000256" key="1">
    <source>
        <dbReference type="ARBA" id="ARBA00010835"/>
    </source>
</evidence>
<feature type="domain" description="Prokaryotic-type class I peptide chain release factors" evidence="3">
    <location>
        <begin position="6"/>
        <end position="61"/>
    </location>
</feature>
<protein>
    <recommendedName>
        <fullName evidence="3">Prokaryotic-type class I peptide chain release factors domain-containing protein</fullName>
    </recommendedName>
</protein>
<keyword evidence="5" id="KW-1185">Reference proteome</keyword>
<dbReference type="InterPro" id="IPR000352">
    <property type="entry name" value="Pep_chain_release_fac_I"/>
</dbReference>
<comment type="similarity">
    <text evidence="1">Belongs to the prokaryotic/mitochondrial release factor family.</text>
</comment>
<organism evidence="4 5">
    <name type="scientific">Hibiscus sabdariffa</name>
    <name type="common">roselle</name>
    <dbReference type="NCBI Taxonomy" id="183260"/>
    <lineage>
        <taxon>Eukaryota</taxon>
        <taxon>Viridiplantae</taxon>
        <taxon>Streptophyta</taxon>
        <taxon>Embryophyta</taxon>
        <taxon>Tracheophyta</taxon>
        <taxon>Spermatophyta</taxon>
        <taxon>Magnoliopsida</taxon>
        <taxon>eudicotyledons</taxon>
        <taxon>Gunneridae</taxon>
        <taxon>Pentapetalae</taxon>
        <taxon>rosids</taxon>
        <taxon>malvids</taxon>
        <taxon>Malvales</taxon>
        <taxon>Malvaceae</taxon>
        <taxon>Malvoideae</taxon>
        <taxon>Hibiscus</taxon>
    </lineage>
</organism>
<feature type="region of interest" description="Disordered" evidence="2">
    <location>
        <begin position="1"/>
        <end position="21"/>
    </location>
</feature>
<accession>A0ABR2EFI2</accession>